<comment type="caution">
    <text evidence="3">The sequence shown here is derived from an EMBL/GenBank/DDBJ whole genome shotgun (WGS) entry which is preliminary data.</text>
</comment>
<dbReference type="PATRIC" id="fig|1123069.3.peg.613"/>
<accession>S9R0S6</accession>
<reference evidence="3 4" key="1">
    <citation type="journal article" date="2013" name="Stand. Genomic Sci.">
        <title>Genome sequence of the reddish-pigmented Rubellimicrobium thermophilum type strain (DSM 16684(T)), a member of the Roseobacter clade.</title>
        <authorList>
            <person name="Fiebig A."/>
            <person name="Riedel T."/>
            <person name="Gronow S."/>
            <person name="Petersen J."/>
            <person name="Klenk H.P."/>
            <person name="Goker M."/>
        </authorList>
    </citation>
    <scope>NUCLEOTIDE SEQUENCE [LARGE SCALE GENOMIC DNA]</scope>
    <source>
        <strain evidence="3 4">DSM 16684</strain>
    </source>
</reference>
<dbReference type="OrthoDB" id="4519042at2"/>
<protein>
    <recommendedName>
        <fullName evidence="2">Terminase large subunit gp17-like C-terminal domain-containing protein</fullName>
    </recommendedName>
</protein>
<evidence type="ECO:0000313" key="4">
    <source>
        <dbReference type="Proteomes" id="UP000015346"/>
    </source>
</evidence>
<dbReference type="AlphaFoldDB" id="S9R0S6"/>
<dbReference type="EMBL" id="AOLV01000008">
    <property type="protein sequence ID" value="EPX87246.1"/>
    <property type="molecule type" value="Genomic_DNA"/>
</dbReference>
<dbReference type="RefSeq" id="WP_021096750.1">
    <property type="nucleotide sequence ID" value="NZ_KE557320.1"/>
</dbReference>
<dbReference type="STRING" id="1123069.ruthe_00644"/>
<dbReference type="Pfam" id="PF03237">
    <property type="entry name" value="Terminase_6N"/>
    <property type="match status" value="1"/>
</dbReference>
<sequence length="444" mass="48551">MAALRSHRARLRALLPHLTEAEIAALPWLWEIWALPHQLPPAGSWRTWVILGGRGAGKTRAGAEWVRSLVEGPRPTDPGRCRRVALVAETLDQAREVMVMGESGLLAVSPPDRRPRWVATRRLLEWPNGAIAQVFSASDPESLRGPQFDAAWADELAKWKKGEEAWSQLQLGLRLGEDPRACVTTTPRSTPFLRSLLAAPSTVSTHARTDDNRAHLARGFLEEVRRLYGGTRLGRQELEGLLIEEAEDALWPSSLIESARCDSVPPLDRVVVAVDPAASSGRASDATGIVALGAVLRGTPRDWQAYVLEDATIRGVSPDSWGRAVVACARRHEADRVLVEANQGGEMATAILKGIDPLLPVSAVHARATKAIRAEPAAALYEQGRVHHPRGVDLGLLEEEMRKMTRSGWRGAGSPDRLDALVWALRETLIEPAKGFAEPRLRSL</sequence>
<evidence type="ECO:0000256" key="1">
    <source>
        <dbReference type="ARBA" id="ARBA00022612"/>
    </source>
</evidence>
<organism evidence="3 4">
    <name type="scientific">Rubellimicrobium thermophilum DSM 16684</name>
    <dbReference type="NCBI Taxonomy" id="1123069"/>
    <lineage>
        <taxon>Bacteria</taxon>
        <taxon>Pseudomonadati</taxon>
        <taxon>Pseudomonadota</taxon>
        <taxon>Alphaproteobacteria</taxon>
        <taxon>Rhodobacterales</taxon>
        <taxon>Roseobacteraceae</taxon>
        <taxon>Rubellimicrobium</taxon>
    </lineage>
</organism>
<keyword evidence="4" id="KW-1185">Reference proteome</keyword>
<dbReference type="Pfam" id="PF17289">
    <property type="entry name" value="Terminase_6C"/>
    <property type="match status" value="1"/>
</dbReference>
<name>S9R0S6_9RHOB</name>
<evidence type="ECO:0000259" key="2">
    <source>
        <dbReference type="Pfam" id="PF17289"/>
    </source>
</evidence>
<keyword evidence="1" id="KW-1188">Viral release from host cell</keyword>
<proteinExistence type="predicted"/>
<dbReference type="Gene3D" id="3.40.50.300">
    <property type="entry name" value="P-loop containing nucleotide triphosphate hydrolases"/>
    <property type="match status" value="1"/>
</dbReference>
<dbReference type="HOGENOM" id="CLU_034922_0_0_5"/>
<evidence type="ECO:0000313" key="3">
    <source>
        <dbReference type="EMBL" id="EPX87246.1"/>
    </source>
</evidence>
<dbReference type="Gene3D" id="3.30.420.240">
    <property type="match status" value="1"/>
</dbReference>
<feature type="domain" description="Terminase large subunit gp17-like C-terminal" evidence="2">
    <location>
        <begin position="273"/>
        <end position="425"/>
    </location>
</feature>
<dbReference type="InterPro" id="IPR035421">
    <property type="entry name" value="Terminase_6C"/>
</dbReference>
<dbReference type="InterPro" id="IPR027417">
    <property type="entry name" value="P-loop_NTPase"/>
</dbReference>
<gene>
    <name evidence="3" type="ORF">ruthe_00644</name>
</gene>
<dbReference type="Proteomes" id="UP000015346">
    <property type="component" value="Unassembled WGS sequence"/>
</dbReference>